<evidence type="ECO:0000313" key="5">
    <source>
        <dbReference type="Proteomes" id="UP001174932"/>
    </source>
</evidence>
<dbReference type="PROSITE" id="PS50056">
    <property type="entry name" value="TYR_PHOSPHATASE_2"/>
    <property type="match status" value="1"/>
</dbReference>
<evidence type="ECO:0000256" key="1">
    <source>
        <dbReference type="ARBA" id="ARBA00009580"/>
    </source>
</evidence>
<dbReference type="InterPro" id="IPR055214">
    <property type="entry name" value="PTP-NADK"/>
</dbReference>
<proteinExistence type="inferred from homology"/>
<keyword evidence="5" id="KW-1185">Reference proteome</keyword>
<keyword evidence="2" id="KW-0472">Membrane</keyword>
<gene>
    <name evidence="4" type="ORF">Q4481_22630</name>
</gene>
<dbReference type="Pfam" id="PF22741">
    <property type="entry name" value="PTP-NADK"/>
    <property type="match status" value="1"/>
</dbReference>
<name>A0ABT8YTS5_9HYPH</name>
<dbReference type="InterPro" id="IPR016130">
    <property type="entry name" value="Tyr_Pase_AS"/>
</dbReference>
<reference evidence="4" key="2">
    <citation type="submission" date="2023-07" db="EMBL/GenBank/DDBJ databases">
        <authorList>
            <person name="Shen H."/>
        </authorList>
    </citation>
    <scope>NUCLEOTIDE SEQUENCE</scope>
    <source>
        <strain evidence="4">TNR-22</strain>
    </source>
</reference>
<dbReference type="Gene3D" id="3.90.190.10">
    <property type="entry name" value="Protein tyrosine phosphatase superfamily"/>
    <property type="match status" value="1"/>
</dbReference>
<dbReference type="InterPro" id="IPR029021">
    <property type="entry name" value="Prot-tyrosine_phosphatase-like"/>
</dbReference>
<feature type="domain" description="Tyrosine specific protein phosphatases" evidence="3">
    <location>
        <begin position="100"/>
        <end position="138"/>
    </location>
</feature>
<keyword evidence="2" id="KW-0812">Transmembrane</keyword>
<evidence type="ECO:0000313" key="4">
    <source>
        <dbReference type="EMBL" id="MDO6966758.1"/>
    </source>
</evidence>
<dbReference type="Proteomes" id="UP001174932">
    <property type="component" value="Unassembled WGS sequence"/>
</dbReference>
<dbReference type="CDD" id="cd14529">
    <property type="entry name" value="TpbA-like"/>
    <property type="match status" value="1"/>
</dbReference>
<dbReference type="PANTHER" id="PTHR31126">
    <property type="entry name" value="TYROSINE-PROTEIN PHOSPHATASE"/>
    <property type="match status" value="1"/>
</dbReference>
<reference evidence="4" key="1">
    <citation type="journal article" date="2015" name="Int. J. Syst. Evol. Microbiol.">
        <title>Rhizobium alvei sp. nov., isolated from a freshwater river.</title>
        <authorList>
            <person name="Sheu S.Y."/>
            <person name="Huang H.W."/>
            <person name="Young C.C."/>
            <person name="Chen W.M."/>
        </authorList>
    </citation>
    <scope>NUCLEOTIDE SEQUENCE</scope>
    <source>
        <strain evidence="4">TNR-22</strain>
    </source>
</reference>
<dbReference type="EMBL" id="JAUOZU010000021">
    <property type="protein sequence ID" value="MDO6966758.1"/>
    <property type="molecule type" value="Genomic_DNA"/>
</dbReference>
<accession>A0ABT8YTS5</accession>
<comment type="caution">
    <text evidence="4">The sequence shown here is derived from an EMBL/GenBank/DDBJ whole genome shotgun (WGS) entry which is preliminary data.</text>
</comment>
<evidence type="ECO:0000256" key="2">
    <source>
        <dbReference type="SAM" id="Phobius"/>
    </source>
</evidence>
<dbReference type="RefSeq" id="WP_304378688.1">
    <property type="nucleotide sequence ID" value="NZ_JAUOZU010000021.1"/>
</dbReference>
<sequence length="187" mass="21133">MLKWLKRLGKGFALVLVLFGFYVVYLKMSGNFHEVIAGELYRSAQPTSAQLDRYVAQYKIRTVINLRGADLNTDWYREEIAESSRLGLNHVDFKMSASQELSIDEVRQLIAIMRDAPKPLLIHCKAGSDRTGLAAVIYTQQIAGYNEELAELQLSPYYGHVGIPLLSPTFAMDVTWEKIEKAFGIES</sequence>
<dbReference type="SUPFAM" id="SSF52799">
    <property type="entry name" value="(Phosphotyrosine protein) phosphatases II"/>
    <property type="match status" value="1"/>
</dbReference>
<dbReference type="PANTHER" id="PTHR31126:SF72">
    <property type="entry name" value="DUAL SPECIFICITY PROTEIN PHOSPHATASE TPBA"/>
    <property type="match status" value="1"/>
</dbReference>
<organism evidence="4 5">
    <name type="scientific">Rhizobium alvei</name>
    <dbReference type="NCBI Taxonomy" id="1132659"/>
    <lineage>
        <taxon>Bacteria</taxon>
        <taxon>Pseudomonadati</taxon>
        <taxon>Pseudomonadota</taxon>
        <taxon>Alphaproteobacteria</taxon>
        <taxon>Hyphomicrobiales</taxon>
        <taxon>Rhizobiaceae</taxon>
        <taxon>Rhizobium/Agrobacterium group</taxon>
        <taxon>Rhizobium</taxon>
    </lineage>
</organism>
<feature type="transmembrane region" description="Helical" evidence="2">
    <location>
        <begin position="12"/>
        <end position="28"/>
    </location>
</feature>
<dbReference type="InterPro" id="IPR000387">
    <property type="entry name" value="Tyr_Pase_dom"/>
</dbReference>
<comment type="similarity">
    <text evidence="1">Belongs to the protein-tyrosine phosphatase family.</text>
</comment>
<protein>
    <submittedName>
        <fullName evidence="4">Dual specificity protein phosphatase family protein</fullName>
    </submittedName>
</protein>
<keyword evidence="2" id="KW-1133">Transmembrane helix</keyword>
<dbReference type="PROSITE" id="PS00383">
    <property type="entry name" value="TYR_PHOSPHATASE_1"/>
    <property type="match status" value="1"/>
</dbReference>
<evidence type="ECO:0000259" key="3">
    <source>
        <dbReference type="PROSITE" id="PS50056"/>
    </source>
</evidence>